<comment type="caution">
    <text evidence="3">The sequence shown here is derived from an EMBL/GenBank/DDBJ whole genome shotgun (WGS) entry which is preliminary data.</text>
</comment>
<evidence type="ECO:0000313" key="4">
    <source>
        <dbReference type="Proteomes" id="UP000253083"/>
    </source>
</evidence>
<organism evidence="3 4">
    <name type="scientific">Arenicella xantha</name>
    <dbReference type="NCBI Taxonomy" id="644221"/>
    <lineage>
        <taxon>Bacteria</taxon>
        <taxon>Pseudomonadati</taxon>
        <taxon>Pseudomonadota</taxon>
        <taxon>Gammaproteobacteria</taxon>
        <taxon>Arenicellales</taxon>
        <taxon>Arenicellaceae</taxon>
        <taxon>Arenicella</taxon>
    </lineage>
</organism>
<keyword evidence="4" id="KW-1185">Reference proteome</keyword>
<sequence length="547" mass="62641">MNLDALWAQAQSAHQSGNLALAYSLYQDLLKQGYQREAVLSRLAHVCIQAQDLDAAANYLEQLCTLYPSKLAYYEARANLYVKQQRWMQAAVCYLEFLRSNPSQADGYYNAAYYLKQAGEYARAIENYQQALEHGISQPEEVLTNMAVIYSEHLRQEDQAKSCLERALNQLPSYTPAMFNLATLYEEEGDKAHAAKLYEKIVEFDPSNHRALARLAEAQRILDPSAPIISKLQTALVDSSMDDFSRTNIHYALGKALDDCGEFDDAFKHYAAANDLDRSNNPLYSKERQEQIVDDNINFFTEDWFNRHAPTSDASPIFICGMFRSGSTLAEQVLASHSSLTAGGERDFFYKLARSNIDPYPVALEKIEFSALQEMANDYLADLAKAFPGDARPTDKRPDNFLHIGLIKTLFPRAKFIQTNRNPRDNCLSIYFLRTAASMSYAANLTDIAHYYKQYLRLMAHWRKLFPENVYALDYDRLVVDPEPIVRDLLAFLDLPWEPQCLDFHRLKNRVKTASIWQVRQPLYQSSSGRWKNYQNNIADLIAEFAE</sequence>
<dbReference type="RefSeq" id="WP_170131961.1">
    <property type="nucleotide sequence ID" value="NZ_QNRT01000001.1"/>
</dbReference>
<dbReference type="SUPFAM" id="SSF52540">
    <property type="entry name" value="P-loop containing nucleoside triphosphate hydrolases"/>
    <property type="match status" value="1"/>
</dbReference>
<dbReference type="Gene3D" id="1.25.40.10">
    <property type="entry name" value="Tetratricopeptide repeat domain"/>
    <property type="match status" value="1"/>
</dbReference>
<dbReference type="Pfam" id="PF13469">
    <property type="entry name" value="Sulfotransfer_3"/>
    <property type="match status" value="1"/>
</dbReference>
<dbReference type="PANTHER" id="PTHR12788">
    <property type="entry name" value="PROTEIN-TYROSINE SULFOTRANSFERASE 2"/>
    <property type="match status" value="1"/>
</dbReference>
<reference evidence="3 4" key="1">
    <citation type="submission" date="2018-06" db="EMBL/GenBank/DDBJ databases">
        <title>Genomic Encyclopedia of Type Strains, Phase IV (KMG-IV): sequencing the most valuable type-strain genomes for metagenomic binning, comparative biology and taxonomic classification.</title>
        <authorList>
            <person name="Goeker M."/>
        </authorList>
    </citation>
    <scope>NUCLEOTIDE SEQUENCE [LARGE SCALE GENOMIC DNA]</scope>
    <source>
        <strain evidence="3 4">DSM 24032</strain>
    </source>
</reference>
<evidence type="ECO:0000256" key="1">
    <source>
        <dbReference type="ARBA" id="ARBA00022679"/>
    </source>
</evidence>
<feature type="repeat" description="TPR" evidence="2">
    <location>
        <begin position="175"/>
        <end position="208"/>
    </location>
</feature>
<accession>A0A395JSG6</accession>
<keyword evidence="1" id="KW-0808">Transferase</keyword>
<dbReference type="Pfam" id="PF13181">
    <property type="entry name" value="TPR_8"/>
    <property type="match status" value="2"/>
</dbReference>
<evidence type="ECO:0000256" key="2">
    <source>
        <dbReference type="PROSITE-ProRule" id="PRU00339"/>
    </source>
</evidence>
<dbReference type="Gene3D" id="3.40.50.300">
    <property type="entry name" value="P-loop containing nucleotide triphosphate hydrolases"/>
    <property type="match status" value="1"/>
</dbReference>
<gene>
    <name evidence="3" type="ORF">DFR28_101678</name>
</gene>
<dbReference type="Pfam" id="PF13432">
    <property type="entry name" value="TPR_16"/>
    <property type="match status" value="1"/>
</dbReference>
<name>A0A395JSG6_9GAMM</name>
<dbReference type="InterPro" id="IPR027417">
    <property type="entry name" value="P-loop_NTPase"/>
</dbReference>
<dbReference type="Proteomes" id="UP000253083">
    <property type="component" value="Unassembled WGS sequence"/>
</dbReference>
<dbReference type="GO" id="GO:0008476">
    <property type="term" value="F:protein-tyrosine sulfotransferase activity"/>
    <property type="evidence" value="ECO:0007669"/>
    <property type="project" value="InterPro"/>
</dbReference>
<dbReference type="InterPro" id="IPR019734">
    <property type="entry name" value="TPR_rpt"/>
</dbReference>
<evidence type="ECO:0000313" key="3">
    <source>
        <dbReference type="EMBL" id="RBP53292.1"/>
    </source>
</evidence>
<dbReference type="AlphaFoldDB" id="A0A395JSG6"/>
<feature type="repeat" description="TPR" evidence="2">
    <location>
        <begin position="105"/>
        <end position="138"/>
    </location>
</feature>
<dbReference type="EMBL" id="QNRT01000001">
    <property type="protein sequence ID" value="RBP53292.1"/>
    <property type="molecule type" value="Genomic_DNA"/>
</dbReference>
<feature type="repeat" description="TPR" evidence="2">
    <location>
        <begin position="247"/>
        <end position="280"/>
    </location>
</feature>
<dbReference type="PANTHER" id="PTHR12788:SF10">
    <property type="entry name" value="PROTEIN-TYROSINE SULFOTRANSFERASE"/>
    <property type="match status" value="1"/>
</dbReference>
<dbReference type="InterPro" id="IPR011990">
    <property type="entry name" value="TPR-like_helical_dom_sf"/>
</dbReference>
<dbReference type="SUPFAM" id="SSF48452">
    <property type="entry name" value="TPR-like"/>
    <property type="match status" value="2"/>
</dbReference>
<protein>
    <submittedName>
        <fullName evidence="3">Tfp pilus assembly protein PilF</fullName>
    </submittedName>
</protein>
<proteinExistence type="predicted"/>
<dbReference type="InterPro" id="IPR026634">
    <property type="entry name" value="TPST-like"/>
</dbReference>
<dbReference type="PROSITE" id="PS50005">
    <property type="entry name" value="TPR"/>
    <property type="match status" value="3"/>
</dbReference>
<keyword evidence="2" id="KW-0802">TPR repeat</keyword>
<dbReference type="SMART" id="SM00028">
    <property type="entry name" value="TPR"/>
    <property type="match status" value="6"/>
</dbReference>
<dbReference type="InParanoid" id="A0A395JSG6"/>